<keyword evidence="1" id="KW-0227">DNA damage</keyword>
<sequence>MATQAWTDELIHAIQNKEKQLFVSDLAVVIKDIYPKALFHFLVLPWKDIDSVYDLSSEDGALLQHMYNLGLKAAGTSGLAADLFDYGYHMKPSKRRLHLHVVSKDYYSSFLTHRYHWNAFNTEFLIKHQYVVEKLRESESIHRPSSYYIMQLLETPLRCNQCSFRPRNFANLKQHLQQHMESALNGTDS</sequence>
<dbReference type="GO" id="GO:0033699">
    <property type="term" value="F:DNA 5'-adenosine monophosphate hydrolase activity"/>
    <property type="evidence" value="ECO:0007669"/>
    <property type="project" value="TreeGrafter"/>
</dbReference>
<evidence type="ECO:0000313" key="4">
    <source>
        <dbReference type="EnsemblMetazoa" id="AMIN002993-PA"/>
    </source>
</evidence>
<dbReference type="GO" id="GO:0003725">
    <property type="term" value="F:double-stranded RNA binding"/>
    <property type="evidence" value="ECO:0007669"/>
    <property type="project" value="TreeGrafter"/>
</dbReference>
<feature type="domain" description="Aprataxin C2HE/C2H2/C2HC zinc finger" evidence="3">
    <location>
        <begin position="121"/>
        <end position="181"/>
    </location>
</feature>
<dbReference type="PANTHER" id="PTHR12486:SF4">
    <property type="entry name" value="APRATAXIN"/>
    <property type="match status" value="1"/>
</dbReference>
<dbReference type="InterPro" id="IPR036265">
    <property type="entry name" value="HIT-like_sf"/>
</dbReference>
<dbReference type="GO" id="GO:0005634">
    <property type="term" value="C:nucleus"/>
    <property type="evidence" value="ECO:0007669"/>
    <property type="project" value="TreeGrafter"/>
</dbReference>
<dbReference type="Proteomes" id="UP000075920">
    <property type="component" value="Unassembled WGS sequence"/>
</dbReference>
<dbReference type="Gene3D" id="3.30.428.10">
    <property type="entry name" value="HIT-like"/>
    <property type="match status" value="1"/>
</dbReference>
<dbReference type="AlphaFoldDB" id="A0A182VY43"/>
<dbReference type="GO" id="GO:0003697">
    <property type="term" value="F:single-stranded DNA binding"/>
    <property type="evidence" value="ECO:0007669"/>
    <property type="project" value="TreeGrafter"/>
</dbReference>
<dbReference type="VEuPathDB" id="VectorBase:AMIN002993"/>
<evidence type="ECO:0000256" key="2">
    <source>
        <dbReference type="ARBA" id="ARBA00023204"/>
    </source>
</evidence>
<accession>A0A182VY43</accession>
<evidence type="ECO:0000256" key="1">
    <source>
        <dbReference type="ARBA" id="ARBA00022763"/>
    </source>
</evidence>
<dbReference type="SUPFAM" id="SSF54197">
    <property type="entry name" value="HIT-like"/>
    <property type="match status" value="1"/>
</dbReference>
<name>A0A182VY43_9DIPT</name>
<dbReference type="GO" id="GO:0030983">
    <property type="term" value="F:mismatched DNA binding"/>
    <property type="evidence" value="ECO:0007669"/>
    <property type="project" value="TreeGrafter"/>
</dbReference>
<dbReference type="GO" id="GO:1990165">
    <property type="term" value="F:single-strand break-containing DNA binding"/>
    <property type="evidence" value="ECO:0007669"/>
    <property type="project" value="TreeGrafter"/>
</dbReference>
<evidence type="ECO:0000259" key="3">
    <source>
        <dbReference type="Pfam" id="PF16278"/>
    </source>
</evidence>
<organism evidence="4 5">
    <name type="scientific">Anopheles minimus</name>
    <dbReference type="NCBI Taxonomy" id="112268"/>
    <lineage>
        <taxon>Eukaryota</taxon>
        <taxon>Metazoa</taxon>
        <taxon>Ecdysozoa</taxon>
        <taxon>Arthropoda</taxon>
        <taxon>Hexapoda</taxon>
        <taxon>Insecta</taxon>
        <taxon>Pterygota</taxon>
        <taxon>Neoptera</taxon>
        <taxon>Endopterygota</taxon>
        <taxon>Diptera</taxon>
        <taxon>Nematocera</taxon>
        <taxon>Culicoidea</taxon>
        <taxon>Culicidae</taxon>
        <taxon>Anophelinae</taxon>
        <taxon>Anopheles</taxon>
    </lineage>
</organism>
<dbReference type="InterPro" id="IPR032566">
    <property type="entry name" value="Znf-C2HE"/>
</dbReference>
<keyword evidence="5" id="KW-1185">Reference proteome</keyword>
<evidence type="ECO:0000313" key="5">
    <source>
        <dbReference type="Proteomes" id="UP000075920"/>
    </source>
</evidence>
<proteinExistence type="predicted"/>
<dbReference type="STRING" id="112268.A0A182VY43"/>
<dbReference type="Pfam" id="PF11969">
    <property type="entry name" value="DcpS_C"/>
    <property type="match status" value="1"/>
</dbReference>
<dbReference type="GO" id="GO:0000012">
    <property type="term" value="P:single strand break repair"/>
    <property type="evidence" value="ECO:0007669"/>
    <property type="project" value="TreeGrafter"/>
</dbReference>
<dbReference type="FunFam" id="3.30.428.10:FF:000004">
    <property type="entry name" value="aprataxin isoform X2"/>
    <property type="match status" value="1"/>
</dbReference>
<reference evidence="4" key="2">
    <citation type="submission" date="2020-05" db="UniProtKB">
        <authorList>
            <consortium name="EnsemblMetazoa"/>
        </authorList>
    </citation>
    <scope>IDENTIFICATION</scope>
    <source>
        <strain evidence="4">MINIMUS1</strain>
    </source>
</reference>
<keyword evidence="2" id="KW-0234">DNA repair</keyword>
<dbReference type="EnsemblMetazoa" id="AMIN002993-RA">
    <property type="protein sequence ID" value="AMIN002993-PA"/>
    <property type="gene ID" value="AMIN002993"/>
</dbReference>
<reference evidence="5" key="1">
    <citation type="submission" date="2013-03" db="EMBL/GenBank/DDBJ databases">
        <title>The Genome Sequence of Anopheles minimus MINIMUS1.</title>
        <authorList>
            <consortium name="The Broad Institute Genomics Platform"/>
            <person name="Neafsey D.E."/>
            <person name="Walton C."/>
            <person name="Walker B."/>
            <person name="Young S.K."/>
            <person name="Zeng Q."/>
            <person name="Gargeya S."/>
            <person name="Fitzgerald M."/>
            <person name="Haas B."/>
            <person name="Abouelleil A."/>
            <person name="Allen A.W."/>
            <person name="Alvarado L."/>
            <person name="Arachchi H.M."/>
            <person name="Berlin A.M."/>
            <person name="Chapman S.B."/>
            <person name="Gainer-Dewar J."/>
            <person name="Goldberg J."/>
            <person name="Griggs A."/>
            <person name="Gujja S."/>
            <person name="Hansen M."/>
            <person name="Howarth C."/>
            <person name="Imamovic A."/>
            <person name="Ireland A."/>
            <person name="Larimer J."/>
            <person name="McCowan C."/>
            <person name="Murphy C."/>
            <person name="Pearson M."/>
            <person name="Poon T.W."/>
            <person name="Priest M."/>
            <person name="Roberts A."/>
            <person name="Saif S."/>
            <person name="Shea T."/>
            <person name="Sisk P."/>
            <person name="Sykes S."/>
            <person name="Wortman J."/>
            <person name="Nusbaum C."/>
            <person name="Birren B."/>
        </authorList>
    </citation>
    <scope>NUCLEOTIDE SEQUENCE [LARGE SCALE GENOMIC DNA]</scope>
    <source>
        <strain evidence="5">MINIMUS1</strain>
    </source>
</reference>
<protein>
    <recommendedName>
        <fullName evidence="3">Aprataxin C2HE/C2H2/C2HC zinc finger domain-containing protein</fullName>
    </recommendedName>
</protein>
<dbReference type="PANTHER" id="PTHR12486">
    <property type="entry name" value="APRATAXIN-RELATED"/>
    <property type="match status" value="1"/>
</dbReference>
<dbReference type="Pfam" id="PF16278">
    <property type="entry name" value="zf-C2HE"/>
    <property type="match status" value="1"/>
</dbReference>